<dbReference type="AlphaFoldDB" id="A0A0V8A0B9"/>
<evidence type="ECO:0000313" key="3">
    <source>
        <dbReference type="Proteomes" id="UP000053372"/>
    </source>
</evidence>
<dbReference type="Proteomes" id="UP000053372">
    <property type="component" value="Unassembled WGS sequence"/>
</dbReference>
<dbReference type="EMBL" id="LMTZ01000093">
    <property type="protein sequence ID" value="KST66818.1"/>
    <property type="molecule type" value="Genomic_DNA"/>
</dbReference>
<reference evidence="2 3" key="1">
    <citation type="journal article" date="2015" name="Genome Announc.">
        <title>Draft Genome of the Euendolithic (true boring) Cyanobacterium Mastigocoleus testarum strain BC008.</title>
        <authorList>
            <person name="Guida B.S."/>
            <person name="Garcia-Pichel F."/>
        </authorList>
    </citation>
    <scope>NUCLEOTIDE SEQUENCE [LARGE SCALE GENOMIC DNA]</scope>
    <source>
        <strain evidence="2 3">BC008</strain>
    </source>
</reference>
<dbReference type="OrthoDB" id="485308at2"/>
<evidence type="ECO:0000313" key="1">
    <source>
        <dbReference type="EMBL" id="KST66818.1"/>
    </source>
</evidence>
<sequence length="142" mass="16053">MSELALHRYLSILPETALQEFTQWCVLEQAKEAGYEFTPNESKLENLSPEEYIHQLIDQFLKVKNNPIRDGLAAVSAGKLVDQHGLSGTAVMVDFISLYVKYLFPSEGNDAQQADELIEQASQQQFEKLTQIAKEHNVELKA</sequence>
<organism evidence="2 3">
    <name type="scientific">Mastigocoleus testarum BC008</name>
    <dbReference type="NCBI Taxonomy" id="371196"/>
    <lineage>
        <taxon>Bacteria</taxon>
        <taxon>Bacillati</taxon>
        <taxon>Cyanobacteriota</taxon>
        <taxon>Cyanophyceae</taxon>
        <taxon>Nostocales</taxon>
        <taxon>Hapalosiphonaceae</taxon>
        <taxon>Mastigocoleus</taxon>
    </lineage>
</organism>
<evidence type="ECO:0000313" key="2">
    <source>
        <dbReference type="EMBL" id="KST70155.1"/>
    </source>
</evidence>
<protein>
    <submittedName>
        <fullName evidence="2">Uncharacterized protein</fullName>
    </submittedName>
</protein>
<dbReference type="EMBL" id="LMTZ01000002">
    <property type="protein sequence ID" value="KST70155.1"/>
    <property type="molecule type" value="Genomic_DNA"/>
</dbReference>
<keyword evidence="3" id="KW-1185">Reference proteome</keyword>
<name>A0A0V8A0B9_9CYAN</name>
<comment type="caution">
    <text evidence="2">The sequence shown here is derived from an EMBL/GenBank/DDBJ whole genome shotgun (WGS) entry which is preliminary data.</text>
</comment>
<accession>A0A0V8A0B9</accession>
<dbReference type="RefSeq" id="WP_027846811.1">
    <property type="nucleotide sequence ID" value="NZ_LMTZ01000002.1"/>
</dbReference>
<proteinExistence type="predicted"/>
<gene>
    <name evidence="1" type="ORF">BC008_26875</name>
    <name evidence="2" type="ORF">BC008_36480</name>
</gene>